<dbReference type="Proteomes" id="UP001165083">
    <property type="component" value="Unassembled WGS sequence"/>
</dbReference>
<organism evidence="3 4">
    <name type="scientific">Phytophthora lilii</name>
    <dbReference type="NCBI Taxonomy" id="2077276"/>
    <lineage>
        <taxon>Eukaryota</taxon>
        <taxon>Sar</taxon>
        <taxon>Stramenopiles</taxon>
        <taxon>Oomycota</taxon>
        <taxon>Peronosporomycetes</taxon>
        <taxon>Peronosporales</taxon>
        <taxon>Peronosporaceae</taxon>
        <taxon>Phytophthora</taxon>
    </lineage>
</organism>
<comment type="caution">
    <text evidence="3">The sequence shown here is derived from an EMBL/GenBank/DDBJ whole genome shotgun (WGS) entry which is preliminary data.</text>
</comment>
<sequence>MLTLEVLVCSTSGKPVFRHRVSTCPSKCPPEEDDSSTSSFASSLQGLLSFVACTQHEELLELQARDCRCVFRSSDSLTFAAIERSVHLESVLASETPSFASECLQHLLQLLQNQILFVLSDRGLDVLRRQPGYDLRELLNGTERVTRSLTELWAATPSLRFKDCGVPFVRMRPERRREVTRALEFEARENVATTMICGLLLAKEKVVAIAQPNKKQFSMLVDGKEGGDGDSAGCSCEGGLLCRSAAADQLRVSHAVAGHEGFLYAYVVFLTSDVCLLLLSSQQSPEQFPHFQAKKEFVAQRLEEIGAMEAIDASVKNHSEWQPHSDLPLLHHFIYKNELTGECAVPELSFPFDEEDFGTRLQLLNQYAKLQHLMFPTPAESQNRESQVLGKRLASLQEVTAARMVYERSDTGLFVGMCSADYRLFVWFDSLATISDAREQIQVLLDRLRHDEELMSVAMFLSSGGFPSVSSLGMWP</sequence>
<dbReference type="GO" id="GO:0016192">
    <property type="term" value="P:vesicle-mediated transport"/>
    <property type="evidence" value="ECO:0007669"/>
    <property type="project" value="InterPro"/>
</dbReference>
<dbReference type="EMBL" id="BSXW01000225">
    <property type="protein sequence ID" value="GMF15527.1"/>
    <property type="molecule type" value="Genomic_DNA"/>
</dbReference>
<dbReference type="InterPro" id="IPR043970">
    <property type="entry name" value="FUZ/MON1/HPS1_longin_3"/>
</dbReference>
<dbReference type="InterPro" id="IPR043972">
    <property type="entry name" value="FUZ/MON1/HPS1_longin_1"/>
</dbReference>
<evidence type="ECO:0000313" key="4">
    <source>
        <dbReference type="Proteomes" id="UP001165083"/>
    </source>
</evidence>
<feature type="domain" description="FUZ/MON1/HPS1 third Longin" evidence="2">
    <location>
        <begin position="330"/>
        <end position="452"/>
    </location>
</feature>
<evidence type="ECO:0000259" key="1">
    <source>
        <dbReference type="Pfam" id="PF19036"/>
    </source>
</evidence>
<evidence type="ECO:0000259" key="2">
    <source>
        <dbReference type="Pfam" id="PF19038"/>
    </source>
</evidence>
<evidence type="ECO:0000313" key="3">
    <source>
        <dbReference type="EMBL" id="GMF15527.1"/>
    </source>
</evidence>
<keyword evidence="4" id="KW-1185">Reference proteome</keyword>
<reference evidence="3" key="1">
    <citation type="submission" date="2023-04" db="EMBL/GenBank/DDBJ databases">
        <title>Phytophthora lilii NBRC 32176.</title>
        <authorList>
            <person name="Ichikawa N."/>
            <person name="Sato H."/>
            <person name="Tonouchi N."/>
        </authorList>
    </citation>
    <scope>NUCLEOTIDE SEQUENCE</scope>
    <source>
        <strain evidence="3">NBRC 32176</strain>
    </source>
</reference>
<proteinExistence type="predicted"/>
<dbReference type="PANTHER" id="PTHR13027:SF7">
    <property type="entry name" value="VACUOLAR FUSION PROTEIN MON1 HOMOLOG"/>
    <property type="match status" value="1"/>
</dbReference>
<gene>
    <name evidence="3" type="ORF">Plil01_000535600</name>
</gene>
<dbReference type="Pfam" id="PF19036">
    <property type="entry name" value="Fuz_longin_1"/>
    <property type="match status" value="1"/>
</dbReference>
<dbReference type="AlphaFoldDB" id="A0A9W6TLB5"/>
<protein>
    <submittedName>
        <fullName evidence="3">Unnamed protein product</fullName>
    </submittedName>
</protein>
<dbReference type="GO" id="GO:0006623">
    <property type="term" value="P:protein targeting to vacuole"/>
    <property type="evidence" value="ECO:0007669"/>
    <property type="project" value="InterPro"/>
</dbReference>
<dbReference type="OrthoDB" id="272411at2759"/>
<accession>A0A9W6TLB5</accession>
<dbReference type="InterPro" id="IPR004353">
    <property type="entry name" value="Mon1"/>
</dbReference>
<feature type="domain" description="FUZ/MON1/HPS1 first Longin" evidence="1">
    <location>
        <begin position="6"/>
        <end position="149"/>
    </location>
</feature>
<name>A0A9W6TLB5_9STRA</name>
<dbReference type="Pfam" id="PF19038">
    <property type="entry name" value="Fuz_longin_3"/>
    <property type="match status" value="1"/>
</dbReference>
<dbReference type="PANTHER" id="PTHR13027">
    <property type="entry name" value="SAND PROTEIN-RELATED"/>
    <property type="match status" value="1"/>
</dbReference>
<dbReference type="PRINTS" id="PR01546">
    <property type="entry name" value="YEAST73DUF"/>
</dbReference>